<dbReference type="Proteomes" id="UP000030746">
    <property type="component" value="Unassembled WGS sequence"/>
</dbReference>
<dbReference type="GeneID" id="20232058"/>
<dbReference type="PRINTS" id="PR00453">
    <property type="entry name" value="VWFADOMAIN"/>
</dbReference>
<feature type="non-terminal residue" evidence="7">
    <location>
        <position position="1"/>
    </location>
</feature>
<keyword evidence="8" id="KW-1185">Reference proteome</keyword>
<dbReference type="InterPro" id="IPR036465">
    <property type="entry name" value="vWFA_dom_sf"/>
</dbReference>
<dbReference type="InterPro" id="IPR002035">
    <property type="entry name" value="VWF_A"/>
</dbReference>
<protein>
    <recommendedName>
        <fullName evidence="6">VWFA domain-containing protein</fullName>
    </recommendedName>
</protein>
<comment type="subcellular location">
    <subcellularLocation>
        <location evidence="1">Secreted</location>
    </subcellularLocation>
</comment>
<accession>V4A4M4</accession>
<dbReference type="KEGG" id="lgi:LOTGIDRAFT_122049"/>
<dbReference type="Gene3D" id="3.40.50.410">
    <property type="entry name" value="von Willebrand factor, type A domain"/>
    <property type="match status" value="1"/>
</dbReference>
<evidence type="ECO:0000259" key="6">
    <source>
        <dbReference type="PROSITE" id="PS50234"/>
    </source>
</evidence>
<dbReference type="PROSITE" id="PS50234">
    <property type="entry name" value="VWFA"/>
    <property type="match status" value="1"/>
</dbReference>
<dbReference type="PANTHER" id="PTHR24020:SF20">
    <property type="entry name" value="PH DOMAIN-CONTAINING PROTEIN"/>
    <property type="match status" value="1"/>
</dbReference>
<keyword evidence="4" id="KW-0677">Repeat</keyword>
<keyword evidence="2" id="KW-0964">Secreted</keyword>
<name>V4A4M4_LOTGI</name>
<evidence type="ECO:0000256" key="3">
    <source>
        <dbReference type="ARBA" id="ARBA00022729"/>
    </source>
</evidence>
<dbReference type="PANTHER" id="PTHR24020">
    <property type="entry name" value="COLLAGEN ALPHA"/>
    <property type="match status" value="1"/>
</dbReference>
<evidence type="ECO:0000256" key="2">
    <source>
        <dbReference type="ARBA" id="ARBA00022525"/>
    </source>
</evidence>
<feature type="domain" description="VWFA" evidence="6">
    <location>
        <begin position="8"/>
        <end position="182"/>
    </location>
</feature>
<dbReference type="SUPFAM" id="SSF53300">
    <property type="entry name" value="vWA-like"/>
    <property type="match status" value="1"/>
</dbReference>
<evidence type="ECO:0000313" key="7">
    <source>
        <dbReference type="EMBL" id="ESO91667.1"/>
    </source>
</evidence>
<dbReference type="OrthoDB" id="6132182at2759"/>
<organism evidence="7 8">
    <name type="scientific">Lottia gigantea</name>
    <name type="common">Giant owl limpet</name>
    <dbReference type="NCBI Taxonomy" id="225164"/>
    <lineage>
        <taxon>Eukaryota</taxon>
        <taxon>Metazoa</taxon>
        <taxon>Spiralia</taxon>
        <taxon>Lophotrochozoa</taxon>
        <taxon>Mollusca</taxon>
        <taxon>Gastropoda</taxon>
        <taxon>Patellogastropoda</taxon>
        <taxon>Lottioidea</taxon>
        <taxon>Lottiidae</taxon>
        <taxon>Lottia</taxon>
    </lineage>
</organism>
<dbReference type="OMA" id="ECWISSE"/>
<evidence type="ECO:0000313" key="8">
    <source>
        <dbReference type="Proteomes" id="UP000030746"/>
    </source>
</evidence>
<gene>
    <name evidence="7" type="ORF">LOTGIDRAFT_122049</name>
</gene>
<evidence type="ECO:0000256" key="1">
    <source>
        <dbReference type="ARBA" id="ARBA00004613"/>
    </source>
</evidence>
<dbReference type="EMBL" id="KB202237">
    <property type="protein sequence ID" value="ESO91667.1"/>
    <property type="molecule type" value="Genomic_DNA"/>
</dbReference>
<dbReference type="CTD" id="20232058"/>
<dbReference type="HOGENOM" id="CLU_008905_4_0_1"/>
<dbReference type="RefSeq" id="XP_009057725.1">
    <property type="nucleotide sequence ID" value="XM_009059477.1"/>
</dbReference>
<sequence length="224" mass="24636">SACDATIDIVFVIDSSGSIIDVDFQKTIEFMVQMVNGLPISSNKIRIGALQFNTFPYVQFYLNAFHDKSDLISAIRAIRRSSGGTQTDTALLKADQELFNPARGMRDQSSKVLILVTDGASNNRQATIQAAEVVKSHGITLFAIGVGGAILFELNSVATTPICTHVFTLQDFSQMDTILNEIQGRACRGMYTYLLGKQHFNNHKSFVIATEIVVDFRMCQAITN</sequence>
<keyword evidence="5" id="KW-0325">Glycoprotein</keyword>
<dbReference type="FunFam" id="3.40.50.410:FF:000004">
    <property type="entry name" value="collagen alpha-6(VI) chain"/>
    <property type="match status" value="1"/>
</dbReference>
<proteinExistence type="predicted"/>
<dbReference type="InterPro" id="IPR050525">
    <property type="entry name" value="ECM_Assembly_Org"/>
</dbReference>
<keyword evidence="3" id="KW-0732">Signal</keyword>
<dbReference type="CDD" id="cd01450">
    <property type="entry name" value="vWFA_subfamily_ECM"/>
    <property type="match status" value="1"/>
</dbReference>
<evidence type="ECO:0000256" key="4">
    <source>
        <dbReference type="ARBA" id="ARBA00022737"/>
    </source>
</evidence>
<dbReference type="SMART" id="SM00327">
    <property type="entry name" value="VWA"/>
    <property type="match status" value="1"/>
</dbReference>
<dbReference type="GO" id="GO:0005576">
    <property type="term" value="C:extracellular region"/>
    <property type="evidence" value="ECO:0007669"/>
    <property type="project" value="UniProtKB-SubCell"/>
</dbReference>
<dbReference type="Pfam" id="PF00092">
    <property type="entry name" value="VWA"/>
    <property type="match status" value="1"/>
</dbReference>
<dbReference type="AlphaFoldDB" id="V4A4M4"/>
<evidence type="ECO:0000256" key="5">
    <source>
        <dbReference type="ARBA" id="ARBA00023180"/>
    </source>
</evidence>
<reference evidence="7 8" key="1">
    <citation type="journal article" date="2013" name="Nature">
        <title>Insights into bilaterian evolution from three spiralian genomes.</title>
        <authorList>
            <person name="Simakov O."/>
            <person name="Marletaz F."/>
            <person name="Cho S.J."/>
            <person name="Edsinger-Gonzales E."/>
            <person name="Havlak P."/>
            <person name="Hellsten U."/>
            <person name="Kuo D.H."/>
            <person name="Larsson T."/>
            <person name="Lv J."/>
            <person name="Arendt D."/>
            <person name="Savage R."/>
            <person name="Osoegawa K."/>
            <person name="de Jong P."/>
            <person name="Grimwood J."/>
            <person name="Chapman J.A."/>
            <person name="Shapiro H."/>
            <person name="Aerts A."/>
            <person name="Otillar R.P."/>
            <person name="Terry A.Y."/>
            <person name="Boore J.L."/>
            <person name="Grigoriev I.V."/>
            <person name="Lindberg D.R."/>
            <person name="Seaver E.C."/>
            <person name="Weisblat D.A."/>
            <person name="Putnam N.H."/>
            <person name="Rokhsar D.S."/>
        </authorList>
    </citation>
    <scope>NUCLEOTIDE SEQUENCE [LARGE SCALE GENOMIC DNA]</scope>
</reference>